<evidence type="ECO:0000313" key="3">
    <source>
        <dbReference type="EMBL" id="PYE56658.1"/>
    </source>
</evidence>
<keyword evidence="4" id="KW-1185">Reference proteome</keyword>
<accession>A0A318SCC2</accession>
<comment type="caution">
    <text evidence="3">The sequence shown here is derived from an EMBL/GenBank/DDBJ whole genome shotgun (WGS) entry which is preliminary data.</text>
</comment>
<dbReference type="SUPFAM" id="SSF51735">
    <property type="entry name" value="NAD(P)-binding Rossmann-fold domains"/>
    <property type="match status" value="1"/>
</dbReference>
<dbReference type="InterPro" id="IPR036291">
    <property type="entry name" value="NAD(P)-bd_dom_sf"/>
</dbReference>
<dbReference type="InterPro" id="IPR055170">
    <property type="entry name" value="GFO_IDH_MocA-like_dom"/>
</dbReference>
<dbReference type="InterPro" id="IPR000683">
    <property type="entry name" value="Gfo/Idh/MocA-like_OxRdtase_N"/>
</dbReference>
<name>A0A318SCC2_9DEIO</name>
<feature type="domain" description="GFO/IDH/MocA-like oxidoreductase" evidence="2">
    <location>
        <begin position="142"/>
        <end position="246"/>
    </location>
</feature>
<dbReference type="SUPFAM" id="SSF55347">
    <property type="entry name" value="Glyceraldehyde-3-phosphate dehydrogenase-like, C-terminal domain"/>
    <property type="match status" value="1"/>
</dbReference>
<evidence type="ECO:0000259" key="1">
    <source>
        <dbReference type="Pfam" id="PF01408"/>
    </source>
</evidence>
<dbReference type="Gene3D" id="3.30.360.10">
    <property type="entry name" value="Dihydrodipicolinate Reductase, domain 2"/>
    <property type="match status" value="1"/>
</dbReference>
<dbReference type="EMBL" id="QJSX01000001">
    <property type="protein sequence ID" value="PYE56658.1"/>
    <property type="molecule type" value="Genomic_DNA"/>
</dbReference>
<dbReference type="PANTHER" id="PTHR43377:SF1">
    <property type="entry name" value="BILIVERDIN REDUCTASE A"/>
    <property type="match status" value="1"/>
</dbReference>
<dbReference type="Pfam" id="PF22725">
    <property type="entry name" value="GFO_IDH_MocA_C3"/>
    <property type="match status" value="1"/>
</dbReference>
<dbReference type="Gene3D" id="3.40.50.720">
    <property type="entry name" value="NAD(P)-binding Rossmann-like Domain"/>
    <property type="match status" value="1"/>
</dbReference>
<evidence type="ECO:0000259" key="2">
    <source>
        <dbReference type="Pfam" id="PF22725"/>
    </source>
</evidence>
<dbReference type="RefSeq" id="WP_110885119.1">
    <property type="nucleotide sequence ID" value="NZ_QJSX01000001.1"/>
</dbReference>
<organism evidence="3 4">
    <name type="scientific">Deinococcus yavapaiensis KR-236</name>
    <dbReference type="NCBI Taxonomy" id="694435"/>
    <lineage>
        <taxon>Bacteria</taxon>
        <taxon>Thermotogati</taxon>
        <taxon>Deinococcota</taxon>
        <taxon>Deinococci</taxon>
        <taxon>Deinococcales</taxon>
        <taxon>Deinococcaceae</taxon>
        <taxon>Deinococcus</taxon>
    </lineage>
</organism>
<dbReference type="Proteomes" id="UP000248326">
    <property type="component" value="Unassembled WGS sequence"/>
</dbReference>
<gene>
    <name evidence="3" type="ORF">DES52_101463</name>
</gene>
<sequence length="358" mass="38755">MSETPSAHSPLRLVHVGTGGWGRSWMRVLQSSPDVTPVAWVDPYPESLAAAVKEGAHEGACFPSLSDALNAVEADAALVTTSVAGHVPVAVEALSAGLHVLVEKPFAMTLREARSAVDAARTASKVLAVSQNYRHHPAPRFVQRLVNEERVGTIGTVEIDFRRDFARTLPTGAGHHTWPQPLLVDMAIHHFDLLRMVLGREPLRIRCHAFNPPWSPYKDPAAAYLTIEFEGGVMVDYRGSWASSGPVTPWAGEWKMDFSNGEIAWSSRGDDPAKPERVAVRGLKGNARAVRLPAVPHLDRAGTLADFVHAIRTGREPETSGRDNLASLALSLAAVKSAQEDRTVDLSEFLSPSSEVLV</sequence>
<feature type="domain" description="Gfo/Idh/MocA-like oxidoreductase N-terminal" evidence="1">
    <location>
        <begin position="12"/>
        <end position="129"/>
    </location>
</feature>
<proteinExistence type="predicted"/>
<reference evidence="3 4" key="1">
    <citation type="submission" date="2018-06" db="EMBL/GenBank/DDBJ databases">
        <title>Genomic Encyclopedia of Type Strains, Phase IV (KMG-IV): sequencing the most valuable type-strain genomes for metagenomic binning, comparative biology and taxonomic classification.</title>
        <authorList>
            <person name="Goeker M."/>
        </authorList>
    </citation>
    <scope>NUCLEOTIDE SEQUENCE [LARGE SCALE GENOMIC DNA]</scope>
    <source>
        <strain evidence="3 4">DSM 18048</strain>
    </source>
</reference>
<evidence type="ECO:0000313" key="4">
    <source>
        <dbReference type="Proteomes" id="UP000248326"/>
    </source>
</evidence>
<protein>
    <submittedName>
        <fullName evidence="3">Putative dehydrogenase</fullName>
    </submittedName>
</protein>
<dbReference type="InterPro" id="IPR051450">
    <property type="entry name" value="Gfo/Idh/MocA_Oxidoreductases"/>
</dbReference>
<dbReference type="PANTHER" id="PTHR43377">
    <property type="entry name" value="BILIVERDIN REDUCTASE A"/>
    <property type="match status" value="1"/>
</dbReference>
<dbReference type="AlphaFoldDB" id="A0A318SCC2"/>
<dbReference type="GO" id="GO:0000166">
    <property type="term" value="F:nucleotide binding"/>
    <property type="evidence" value="ECO:0007669"/>
    <property type="project" value="InterPro"/>
</dbReference>
<dbReference type="Pfam" id="PF01408">
    <property type="entry name" value="GFO_IDH_MocA"/>
    <property type="match status" value="1"/>
</dbReference>
<dbReference type="OrthoDB" id="9800252at2"/>